<evidence type="ECO:0000313" key="2">
    <source>
        <dbReference type="Proteomes" id="UP000298213"/>
    </source>
</evidence>
<dbReference type="OrthoDB" id="9808666at2"/>
<dbReference type="Proteomes" id="UP000298213">
    <property type="component" value="Unassembled WGS sequence"/>
</dbReference>
<evidence type="ECO:0000313" key="1">
    <source>
        <dbReference type="EMBL" id="TFI58710.1"/>
    </source>
</evidence>
<protein>
    <submittedName>
        <fullName evidence="1">DUF1905 domain-containing protein</fullName>
    </submittedName>
</protein>
<sequence>MDATTILFTAPLQVWATEGYGDMGYVVIGGDAAETISAHELERRLELGRRRGFGSVKVAAQVGASRWSTSVFPQKQGGWFLPVKKAICRAEGLERGASVEVALELL</sequence>
<dbReference type="AlphaFoldDB" id="A0A4Y8ZRQ1"/>
<accession>A0A4Y8ZRQ1</accession>
<name>A0A4Y8ZRQ1_9SPHN</name>
<gene>
    <name evidence="1" type="ORF">E2493_08745</name>
</gene>
<comment type="caution">
    <text evidence="1">The sequence shown here is derived from an EMBL/GenBank/DDBJ whole genome shotgun (WGS) entry which is preliminary data.</text>
</comment>
<dbReference type="InterPro" id="IPR015018">
    <property type="entry name" value="DUF1905"/>
</dbReference>
<dbReference type="Gene3D" id="2.40.30.100">
    <property type="entry name" value="AF2212/PG0164-like"/>
    <property type="match status" value="1"/>
</dbReference>
<dbReference type="SUPFAM" id="SSF141694">
    <property type="entry name" value="AF2212/PG0164-like"/>
    <property type="match status" value="1"/>
</dbReference>
<organism evidence="1 2">
    <name type="scientific">Sphingomonas parva</name>
    <dbReference type="NCBI Taxonomy" id="2555898"/>
    <lineage>
        <taxon>Bacteria</taxon>
        <taxon>Pseudomonadati</taxon>
        <taxon>Pseudomonadota</taxon>
        <taxon>Alphaproteobacteria</taxon>
        <taxon>Sphingomonadales</taxon>
        <taxon>Sphingomonadaceae</taxon>
        <taxon>Sphingomonas</taxon>
    </lineage>
</organism>
<dbReference type="RefSeq" id="WP_135085786.1">
    <property type="nucleotide sequence ID" value="NZ_SPDV01000013.1"/>
</dbReference>
<dbReference type="EMBL" id="SPDV01000013">
    <property type="protein sequence ID" value="TFI58710.1"/>
    <property type="molecule type" value="Genomic_DNA"/>
</dbReference>
<reference evidence="1 2" key="1">
    <citation type="submission" date="2019-03" db="EMBL/GenBank/DDBJ databases">
        <title>Genome sequence of Sphingomonas sp. 17J27-24.</title>
        <authorList>
            <person name="Kim M."/>
            <person name="Maeng S."/>
            <person name="Sathiyaraj S."/>
        </authorList>
    </citation>
    <scope>NUCLEOTIDE SEQUENCE [LARGE SCALE GENOMIC DNA]</scope>
    <source>
        <strain evidence="1 2">17J27-24</strain>
    </source>
</reference>
<proteinExistence type="predicted"/>
<dbReference type="Pfam" id="PF08922">
    <property type="entry name" value="DUF1905"/>
    <property type="match status" value="1"/>
</dbReference>
<keyword evidence="2" id="KW-1185">Reference proteome</keyword>
<dbReference type="InterPro" id="IPR037079">
    <property type="entry name" value="AF2212/PG0164-like_sf"/>
</dbReference>